<dbReference type="InterPro" id="IPR006156">
    <property type="entry name" value="Dihydroneopterin_aldolase"/>
</dbReference>
<feature type="domain" description="Dihydroneopterin aldolase/epimerase" evidence="7">
    <location>
        <begin position="4"/>
        <end position="117"/>
    </location>
</feature>
<dbReference type="GO" id="GO:0016787">
    <property type="term" value="F:hydrolase activity"/>
    <property type="evidence" value="ECO:0007669"/>
    <property type="project" value="UniProtKB-KW"/>
</dbReference>
<dbReference type="FunFam" id="3.30.1130.10:FF:000003">
    <property type="entry name" value="7,8-dihydroneopterin aldolase"/>
    <property type="match status" value="1"/>
</dbReference>
<keyword evidence="8" id="KW-0378">Hydrolase</keyword>
<dbReference type="RefSeq" id="WP_045670400.1">
    <property type="nucleotide sequence ID" value="NZ_CP011058.1"/>
</dbReference>
<dbReference type="HOGENOM" id="CLU_112632_1_3_9"/>
<dbReference type="UniPathway" id="UPA00077">
    <property type="reaction ID" value="UER00154"/>
</dbReference>
<dbReference type="InterPro" id="IPR006157">
    <property type="entry name" value="FolB_dom"/>
</dbReference>
<dbReference type="Gene3D" id="3.30.1130.10">
    <property type="match status" value="1"/>
</dbReference>
<dbReference type="Proteomes" id="UP000032633">
    <property type="component" value="Chromosome"/>
</dbReference>
<organism evidence="8 9">
    <name type="scientific">Paenibacillus beijingensis</name>
    <dbReference type="NCBI Taxonomy" id="1126833"/>
    <lineage>
        <taxon>Bacteria</taxon>
        <taxon>Bacillati</taxon>
        <taxon>Bacillota</taxon>
        <taxon>Bacilli</taxon>
        <taxon>Bacillales</taxon>
        <taxon>Paenibacillaceae</taxon>
        <taxon>Paenibacillus</taxon>
    </lineage>
</organism>
<reference evidence="9" key="2">
    <citation type="submission" date="2015-03" db="EMBL/GenBank/DDBJ databases">
        <title>Genome sequence of Paenibacillus beijingensis strain DSM 24997T.</title>
        <authorList>
            <person name="Kwak Y."/>
            <person name="Shin J.-H."/>
        </authorList>
    </citation>
    <scope>NUCLEOTIDE SEQUENCE [LARGE SCALE GENOMIC DNA]</scope>
    <source>
        <strain evidence="9">DSM 24997</strain>
    </source>
</reference>
<evidence type="ECO:0000256" key="6">
    <source>
        <dbReference type="RuleBase" id="RU362079"/>
    </source>
</evidence>
<comment type="similarity">
    <text evidence="3 6">Belongs to the DHNA family.</text>
</comment>
<gene>
    <name evidence="8" type="ORF">VN24_10645</name>
</gene>
<proteinExistence type="inferred from homology"/>
<dbReference type="SMART" id="SM00905">
    <property type="entry name" value="FolB"/>
    <property type="match status" value="1"/>
</dbReference>
<comment type="pathway">
    <text evidence="2 6">Cofactor biosynthesis; tetrahydrofolate biosynthesis; 2-amino-4-hydroxy-6-hydroxymethyl-7,8-dihydropteridine diphosphate from 7,8-dihydroneopterin triphosphate: step 3/4.</text>
</comment>
<comment type="catalytic activity">
    <reaction evidence="1 6">
        <text>7,8-dihydroneopterin = 6-hydroxymethyl-7,8-dihydropterin + glycolaldehyde</text>
        <dbReference type="Rhea" id="RHEA:10540"/>
        <dbReference type="ChEBI" id="CHEBI:17001"/>
        <dbReference type="ChEBI" id="CHEBI:17071"/>
        <dbReference type="ChEBI" id="CHEBI:44841"/>
        <dbReference type="EC" id="4.1.2.25"/>
    </reaction>
</comment>
<dbReference type="PANTHER" id="PTHR42844">
    <property type="entry name" value="DIHYDRONEOPTERIN ALDOLASE 1-RELATED"/>
    <property type="match status" value="1"/>
</dbReference>
<dbReference type="OrthoDB" id="9803748at2"/>
<dbReference type="KEGG" id="pbj:VN24_10645"/>
<sequence length="128" mass="14480">MDTMTLNGMKFYGYHGVFAEENKLGQQFWVDLVLRMDLEKAAQSDDLNESINYAELHALTKKIVEGPPCKLIEALAGRIASSLLQTYTGIHELTVRVTKPNPPFDIHFDGVVVELRRKRDEHGQIVPV</sequence>
<dbReference type="PATRIC" id="fig|1126833.4.peg.2348"/>
<dbReference type="NCBIfam" id="TIGR00525">
    <property type="entry name" value="folB"/>
    <property type="match status" value="1"/>
</dbReference>
<name>A0A0D5NIZ8_9BACL</name>
<reference evidence="8 9" key="1">
    <citation type="journal article" date="2015" name="J. Biotechnol.">
        <title>Complete genome sequence of Paenibacillus beijingensis 7188(T) (=DSM 24997(T)), a novel rhizobacterium from jujube garden soil.</title>
        <authorList>
            <person name="Kwak Y."/>
            <person name="Shin J.H."/>
        </authorList>
    </citation>
    <scope>NUCLEOTIDE SEQUENCE [LARGE SCALE GENOMIC DNA]</scope>
    <source>
        <strain evidence="8 9">DSM 24997</strain>
    </source>
</reference>
<dbReference type="CDD" id="cd00534">
    <property type="entry name" value="DHNA_DHNTPE"/>
    <property type="match status" value="1"/>
</dbReference>
<protein>
    <recommendedName>
        <fullName evidence="6">7,8-dihydroneopterin aldolase</fullName>
        <ecNumber evidence="6">4.1.2.25</ecNumber>
    </recommendedName>
</protein>
<dbReference type="GO" id="GO:0046656">
    <property type="term" value="P:folic acid biosynthetic process"/>
    <property type="evidence" value="ECO:0007669"/>
    <property type="project" value="UniProtKB-UniRule"/>
</dbReference>
<dbReference type="AlphaFoldDB" id="A0A0D5NIZ8"/>
<dbReference type="SUPFAM" id="SSF55620">
    <property type="entry name" value="Tetrahydrobiopterin biosynthesis enzymes-like"/>
    <property type="match status" value="1"/>
</dbReference>
<dbReference type="Pfam" id="PF02152">
    <property type="entry name" value="FolB"/>
    <property type="match status" value="1"/>
</dbReference>
<evidence type="ECO:0000256" key="5">
    <source>
        <dbReference type="ARBA" id="ARBA00023239"/>
    </source>
</evidence>
<keyword evidence="9" id="KW-1185">Reference proteome</keyword>
<keyword evidence="5 6" id="KW-0456">Lyase</keyword>
<evidence type="ECO:0000313" key="8">
    <source>
        <dbReference type="EMBL" id="AJY74967.1"/>
    </source>
</evidence>
<evidence type="ECO:0000256" key="1">
    <source>
        <dbReference type="ARBA" id="ARBA00001353"/>
    </source>
</evidence>
<dbReference type="InterPro" id="IPR043133">
    <property type="entry name" value="GTP-CH-I_C/QueF"/>
</dbReference>
<dbReference type="NCBIfam" id="TIGR00526">
    <property type="entry name" value="folB_dom"/>
    <property type="match status" value="1"/>
</dbReference>
<dbReference type="GO" id="GO:0046654">
    <property type="term" value="P:tetrahydrofolate biosynthetic process"/>
    <property type="evidence" value="ECO:0007669"/>
    <property type="project" value="UniProtKB-UniRule"/>
</dbReference>
<dbReference type="PANTHER" id="PTHR42844:SF1">
    <property type="entry name" value="DIHYDRONEOPTERIN ALDOLASE 1-RELATED"/>
    <property type="match status" value="1"/>
</dbReference>
<dbReference type="GO" id="GO:0005737">
    <property type="term" value="C:cytoplasm"/>
    <property type="evidence" value="ECO:0007669"/>
    <property type="project" value="TreeGrafter"/>
</dbReference>
<comment type="function">
    <text evidence="6">Catalyzes the conversion of 7,8-dihydroneopterin to 6-hydroxymethyl-7,8-dihydropterin.</text>
</comment>
<evidence type="ECO:0000313" key="9">
    <source>
        <dbReference type="Proteomes" id="UP000032633"/>
    </source>
</evidence>
<dbReference type="EMBL" id="CP011058">
    <property type="protein sequence ID" value="AJY74967.1"/>
    <property type="molecule type" value="Genomic_DNA"/>
</dbReference>
<dbReference type="EC" id="4.1.2.25" evidence="6"/>
<dbReference type="STRING" id="1126833.VN24_10645"/>
<dbReference type="GO" id="GO:0004150">
    <property type="term" value="F:dihydroneopterin aldolase activity"/>
    <property type="evidence" value="ECO:0007669"/>
    <property type="project" value="UniProtKB-UniRule"/>
</dbReference>
<evidence type="ECO:0000256" key="2">
    <source>
        <dbReference type="ARBA" id="ARBA00005013"/>
    </source>
</evidence>
<evidence type="ECO:0000259" key="7">
    <source>
        <dbReference type="SMART" id="SM00905"/>
    </source>
</evidence>
<keyword evidence="4 6" id="KW-0289">Folate biosynthesis</keyword>
<evidence type="ECO:0000256" key="3">
    <source>
        <dbReference type="ARBA" id="ARBA00005708"/>
    </source>
</evidence>
<accession>A0A0D5NIZ8</accession>
<evidence type="ECO:0000256" key="4">
    <source>
        <dbReference type="ARBA" id="ARBA00022909"/>
    </source>
</evidence>